<accession>A0A1L8SZI8</accession>
<gene>
    <name evidence="6" type="ORF">RV00_GL000289</name>
</gene>
<dbReference type="GO" id="GO:0051536">
    <property type="term" value="F:iron-sulfur cluster binding"/>
    <property type="evidence" value="ECO:0007669"/>
    <property type="project" value="UniProtKB-KW"/>
</dbReference>
<evidence type="ECO:0000313" key="6">
    <source>
        <dbReference type="EMBL" id="OJG37332.1"/>
    </source>
</evidence>
<dbReference type="GO" id="GO:0046872">
    <property type="term" value="F:metal ion binding"/>
    <property type="evidence" value="ECO:0007669"/>
    <property type="project" value="UniProtKB-KW"/>
</dbReference>
<dbReference type="InterPro" id="IPR007197">
    <property type="entry name" value="rSAM"/>
</dbReference>
<keyword evidence="2" id="KW-0479">Metal-binding</keyword>
<dbReference type="InterPro" id="IPR023885">
    <property type="entry name" value="4Fe4S-binding_SPASM_dom"/>
</dbReference>
<proteinExistence type="predicted"/>
<dbReference type="Pfam" id="PF04055">
    <property type="entry name" value="Radical_SAM"/>
    <property type="match status" value="1"/>
</dbReference>
<dbReference type="SFLD" id="SFLDG01067">
    <property type="entry name" value="SPASM/twitch_domain_containing"/>
    <property type="match status" value="1"/>
</dbReference>
<dbReference type="InterPro" id="IPR058240">
    <property type="entry name" value="rSAM_sf"/>
</dbReference>
<keyword evidence="3" id="KW-0408">Iron</keyword>
<keyword evidence="4" id="KW-0411">Iron-sulfur</keyword>
<dbReference type="SUPFAM" id="SSF102114">
    <property type="entry name" value="Radical SAM enzymes"/>
    <property type="match status" value="1"/>
</dbReference>
<dbReference type="Proteomes" id="UP000183700">
    <property type="component" value="Unassembled WGS sequence"/>
</dbReference>
<dbReference type="OrthoDB" id="9782387at2"/>
<dbReference type="EMBL" id="JXKM01000001">
    <property type="protein sequence ID" value="OJG37332.1"/>
    <property type="molecule type" value="Genomic_DNA"/>
</dbReference>
<dbReference type="PANTHER" id="PTHR11228:SF7">
    <property type="entry name" value="PQQA PEPTIDE CYCLASE"/>
    <property type="match status" value="1"/>
</dbReference>
<dbReference type="AlphaFoldDB" id="A0A1L8SZI8"/>
<evidence type="ECO:0000259" key="5">
    <source>
        <dbReference type="PROSITE" id="PS51918"/>
    </source>
</evidence>
<reference evidence="6 7" key="1">
    <citation type="submission" date="2014-12" db="EMBL/GenBank/DDBJ databases">
        <title>Draft genome sequences of 29 type strains of Enterococci.</title>
        <authorList>
            <person name="Zhong Z."/>
            <person name="Sun Z."/>
            <person name="Liu W."/>
            <person name="Zhang W."/>
            <person name="Zhang H."/>
        </authorList>
    </citation>
    <scope>NUCLEOTIDE SEQUENCE [LARGE SCALE GENOMIC DNA]</scope>
    <source>
        <strain evidence="6 7">DSM 22802</strain>
    </source>
</reference>
<comment type="caution">
    <text evidence="6">The sequence shown here is derived from an EMBL/GenBank/DDBJ whole genome shotgun (WGS) entry which is preliminary data.</text>
</comment>
<evidence type="ECO:0000256" key="3">
    <source>
        <dbReference type="ARBA" id="ARBA00023004"/>
    </source>
</evidence>
<organism evidence="6 7">
    <name type="scientific">Enterococcus devriesei</name>
    <dbReference type="NCBI Taxonomy" id="319970"/>
    <lineage>
        <taxon>Bacteria</taxon>
        <taxon>Bacillati</taxon>
        <taxon>Bacillota</taxon>
        <taxon>Bacilli</taxon>
        <taxon>Lactobacillales</taxon>
        <taxon>Enterococcaceae</taxon>
        <taxon>Enterococcus</taxon>
    </lineage>
</organism>
<protein>
    <submittedName>
        <fullName evidence="6">Radical SAM additional 4Fe4S-binding domain-containing protein</fullName>
    </submittedName>
</protein>
<dbReference type="RefSeq" id="WP_071860826.1">
    <property type="nucleotide sequence ID" value="NZ_JBHLVS010000018.1"/>
</dbReference>
<dbReference type="Pfam" id="PF13186">
    <property type="entry name" value="SPASM"/>
    <property type="match status" value="1"/>
</dbReference>
<dbReference type="PANTHER" id="PTHR11228">
    <property type="entry name" value="RADICAL SAM DOMAIN PROTEIN"/>
    <property type="match status" value="1"/>
</dbReference>
<evidence type="ECO:0000256" key="1">
    <source>
        <dbReference type="ARBA" id="ARBA00022691"/>
    </source>
</evidence>
<dbReference type="InterPro" id="IPR050377">
    <property type="entry name" value="Radical_SAM_PqqE_MftC-like"/>
</dbReference>
<dbReference type="Gene3D" id="3.20.20.70">
    <property type="entry name" value="Aldolase class I"/>
    <property type="match status" value="1"/>
</dbReference>
<keyword evidence="1" id="KW-0949">S-adenosyl-L-methionine</keyword>
<evidence type="ECO:0000256" key="2">
    <source>
        <dbReference type="ARBA" id="ARBA00022723"/>
    </source>
</evidence>
<evidence type="ECO:0000313" key="7">
    <source>
        <dbReference type="Proteomes" id="UP000183700"/>
    </source>
</evidence>
<dbReference type="InterPro" id="IPR013785">
    <property type="entry name" value="Aldolase_TIM"/>
</dbReference>
<keyword evidence="7" id="KW-1185">Reference proteome</keyword>
<name>A0A1L8SZI8_9ENTE</name>
<sequence length="451" mass="51554">MNYLAINPKVSMFLTKDAYNIIIEKEDSNKRKIYDYFSVNKTGKLILESINGVEKFETIIDIFIKKHNLIEDDRQWITEFIMDMIRKEIILVEKKPSKTPHVLVIFGETNLISPMHVTIEITEKCNLYCDHCYLNASCNKTTSIDYESFEPLVKELKENNVLSIELTGGEVFMNKDADAILELAFAEFAQVAVLTNGTILKKSSLEILKRNKDKLVVSISLDSVSEETHDSFRGFKGAFKSTCRTIKKLSDEGIHVRVASSIFDKNMWEIDKLAELSKRLGAEIFVYNFIEDFGRGIEFNESNAIASTEKYRKYLNDTVHKFKDIIPIIESEFFLKASSNCGAGINSFLIGSNGDIRPCAIFPKNKIFGNIFQEEFSNIFSKDIYSQLSKIKPPSTENGCSVECPKYLSCLGCYMKGLENNFDKQPNEFCTWIKHNDLAEFMEVYKEGRAV</sequence>
<dbReference type="CDD" id="cd01335">
    <property type="entry name" value="Radical_SAM"/>
    <property type="match status" value="1"/>
</dbReference>
<dbReference type="PROSITE" id="PS51918">
    <property type="entry name" value="RADICAL_SAM"/>
    <property type="match status" value="1"/>
</dbReference>
<dbReference type="STRING" id="319970.RV00_GL000289"/>
<dbReference type="NCBIfam" id="TIGR04085">
    <property type="entry name" value="rSAM_more_4Fe4S"/>
    <property type="match status" value="1"/>
</dbReference>
<dbReference type="GO" id="GO:0003824">
    <property type="term" value="F:catalytic activity"/>
    <property type="evidence" value="ECO:0007669"/>
    <property type="project" value="InterPro"/>
</dbReference>
<feature type="domain" description="Radical SAM core" evidence="5">
    <location>
        <begin position="111"/>
        <end position="324"/>
    </location>
</feature>
<dbReference type="SFLD" id="SFLDS00029">
    <property type="entry name" value="Radical_SAM"/>
    <property type="match status" value="1"/>
</dbReference>
<evidence type="ECO:0000256" key="4">
    <source>
        <dbReference type="ARBA" id="ARBA00023014"/>
    </source>
</evidence>
<dbReference type="SFLD" id="SFLDG01386">
    <property type="entry name" value="main_SPASM_domain-containing"/>
    <property type="match status" value="1"/>
</dbReference>